<proteinExistence type="predicted"/>
<sequence>MANKNEVTISTEEYKELISKGVPNENEKWFKNKLEEFLLENFKIDGNKLDIKNNWDFCDDFEKWLKIIDKDMYKKIYNTLYDEKIKKENDKMKMEKARANKEIDNK</sequence>
<reference evidence="1" key="1">
    <citation type="journal article" date="2021" name="Proc. Natl. Acad. Sci. U.S.A.">
        <title>A Catalog of Tens of Thousands of Viruses from Human Metagenomes Reveals Hidden Associations with Chronic Diseases.</title>
        <authorList>
            <person name="Tisza M.J."/>
            <person name="Buck C.B."/>
        </authorList>
    </citation>
    <scope>NUCLEOTIDE SEQUENCE</scope>
    <source>
        <strain evidence="1">Ct2Pw37</strain>
    </source>
</reference>
<evidence type="ECO:0000313" key="1">
    <source>
        <dbReference type="EMBL" id="DAE03788.1"/>
    </source>
</evidence>
<organism evidence="1">
    <name type="scientific">Myoviridae sp. ct2Pw37</name>
    <dbReference type="NCBI Taxonomy" id="2825021"/>
    <lineage>
        <taxon>Viruses</taxon>
        <taxon>Duplodnaviria</taxon>
        <taxon>Heunggongvirae</taxon>
        <taxon>Uroviricota</taxon>
        <taxon>Caudoviricetes</taxon>
    </lineage>
</organism>
<protein>
    <submittedName>
        <fullName evidence="1">Uncharacterized protein</fullName>
    </submittedName>
</protein>
<dbReference type="EMBL" id="BK015374">
    <property type="protein sequence ID" value="DAE03788.1"/>
    <property type="molecule type" value="Genomic_DNA"/>
</dbReference>
<accession>A0A8S5PC39</accession>
<name>A0A8S5PC39_9CAUD</name>